<evidence type="ECO:0000313" key="11">
    <source>
        <dbReference type="Proteomes" id="UP000433483"/>
    </source>
</evidence>
<evidence type="ECO:0000313" key="16">
    <source>
        <dbReference type="Proteomes" id="UP000460718"/>
    </source>
</evidence>
<evidence type="ECO:0000313" key="10">
    <source>
        <dbReference type="Proteomes" id="UP000429523"/>
    </source>
</evidence>
<organism evidence="1 10">
    <name type="scientific">Phytophthora fragariae</name>
    <dbReference type="NCBI Taxonomy" id="53985"/>
    <lineage>
        <taxon>Eukaryota</taxon>
        <taxon>Sar</taxon>
        <taxon>Stramenopiles</taxon>
        <taxon>Oomycota</taxon>
        <taxon>Peronosporomycetes</taxon>
        <taxon>Peronosporales</taxon>
        <taxon>Peronosporaceae</taxon>
        <taxon>Phytophthora</taxon>
    </lineage>
</organism>
<evidence type="ECO:0000313" key="5">
    <source>
        <dbReference type="EMBL" id="KAE9135072.1"/>
    </source>
</evidence>
<evidence type="ECO:0000313" key="9">
    <source>
        <dbReference type="EMBL" id="KAE9309296.1"/>
    </source>
</evidence>
<dbReference type="Proteomes" id="UP000488956">
    <property type="component" value="Unassembled WGS sequence"/>
</dbReference>
<dbReference type="EMBL" id="QXGB01000395">
    <property type="protein sequence ID" value="KAE9216642.1"/>
    <property type="molecule type" value="Genomic_DNA"/>
</dbReference>
<keyword evidence="11" id="KW-1185">Reference proteome</keyword>
<dbReference type="Proteomes" id="UP000429523">
    <property type="component" value="Unassembled WGS sequence"/>
</dbReference>
<dbReference type="EMBL" id="QXGC01000822">
    <property type="protein sequence ID" value="KAE9219797.1"/>
    <property type="molecule type" value="Genomic_DNA"/>
</dbReference>
<accession>A0A6A3F4Q7</accession>
<dbReference type="EMBL" id="QXGE01000551">
    <property type="protein sequence ID" value="KAE9309296.1"/>
    <property type="molecule type" value="Genomic_DNA"/>
</dbReference>
<protein>
    <submittedName>
        <fullName evidence="1">Uncharacterized protein</fullName>
    </submittedName>
</protein>
<evidence type="ECO:0000313" key="18">
    <source>
        <dbReference type="Proteomes" id="UP000488956"/>
    </source>
</evidence>
<evidence type="ECO:0000313" key="12">
    <source>
        <dbReference type="Proteomes" id="UP000437068"/>
    </source>
</evidence>
<reference evidence="10 11" key="1">
    <citation type="submission" date="2018-08" db="EMBL/GenBank/DDBJ databases">
        <title>Genomic investigation of the strawberry pathogen Phytophthora fragariae indicates pathogenicity is determined by transcriptional variation in three key races.</title>
        <authorList>
            <person name="Adams T.M."/>
            <person name="Armitage A.D."/>
            <person name="Sobczyk M.K."/>
            <person name="Bates H.J."/>
            <person name="Dunwell J.M."/>
            <person name="Nellist C.F."/>
            <person name="Harrison R.J."/>
        </authorList>
    </citation>
    <scope>NUCLEOTIDE SEQUENCE [LARGE SCALE GENOMIC DNA]</scope>
    <source>
        <strain evidence="9 12">A4</strain>
        <strain evidence="8 13">BC-1</strain>
        <strain evidence="7 17">BC-23</strain>
        <strain evidence="6 11">NOV-27</strain>
        <strain evidence="5 14">NOV-5</strain>
        <strain evidence="4 15">NOV-71</strain>
        <strain evidence="1 10">NOV-9</strain>
        <strain evidence="3 18">ONT-3</strain>
        <strain evidence="2 16">SCRP245</strain>
    </source>
</reference>
<dbReference type="Proteomes" id="UP000440732">
    <property type="component" value="Unassembled WGS sequence"/>
</dbReference>
<dbReference type="EMBL" id="QXGF01000428">
    <property type="protein sequence ID" value="KAE8940392.1"/>
    <property type="molecule type" value="Genomic_DNA"/>
</dbReference>
<dbReference type="Proteomes" id="UP000440367">
    <property type="component" value="Unassembled WGS sequence"/>
</dbReference>
<evidence type="ECO:0000313" key="4">
    <source>
        <dbReference type="EMBL" id="KAE9112114.1"/>
    </source>
</evidence>
<gene>
    <name evidence="9" type="ORF">PF001_g10759</name>
    <name evidence="8" type="ORF">PF002_g12516</name>
    <name evidence="7" type="ORF">PF004_g13508</name>
    <name evidence="6" type="ORF">PF005_g8978</name>
    <name evidence="5" type="ORF">PF006_g14685</name>
    <name evidence="4" type="ORF">PF007_g11224</name>
    <name evidence="1" type="ORF">PF009_g9803</name>
    <name evidence="3" type="ORF">PF010_g10932</name>
    <name evidence="2" type="ORF">PF011_g7884</name>
</gene>
<dbReference type="Proteomes" id="UP000437068">
    <property type="component" value="Unassembled WGS sequence"/>
</dbReference>
<name>A0A6A3F4Q7_9STRA</name>
<dbReference type="EMBL" id="QXGA01000933">
    <property type="protein sequence ID" value="KAE9135072.1"/>
    <property type="molecule type" value="Genomic_DNA"/>
</dbReference>
<dbReference type="Proteomes" id="UP000476176">
    <property type="component" value="Unassembled WGS sequence"/>
</dbReference>
<dbReference type="AlphaFoldDB" id="A0A6A3F4Q7"/>
<sequence length="184" mass="20927">MPRESNRARLIRKHGTPLNARLLRLYARVLHDDEDVEHDQLDDAILSRLANILSSRYVSPRIQEVCKPKFNWFIHEQSGRGFLRSFCMEIGSFHKLVELIQDHEVFACIPGKKKKASVAAHLLVFLKYIGTPGSDACVEQLGETFEVGNGVAFNCIERTTTALLALYRHAVSWPSPSEREELLL</sequence>
<evidence type="ECO:0000313" key="1">
    <source>
        <dbReference type="EMBL" id="KAE8940392.1"/>
    </source>
</evidence>
<dbReference type="Proteomes" id="UP000441208">
    <property type="component" value="Unassembled WGS sequence"/>
</dbReference>
<dbReference type="EMBL" id="QXGD01000607">
    <property type="protein sequence ID" value="KAE9232019.1"/>
    <property type="molecule type" value="Genomic_DNA"/>
</dbReference>
<dbReference type="Proteomes" id="UP000433483">
    <property type="component" value="Unassembled WGS sequence"/>
</dbReference>
<evidence type="ECO:0000313" key="17">
    <source>
        <dbReference type="Proteomes" id="UP000476176"/>
    </source>
</evidence>
<evidence type="ECO:0000313" key="7">
    <source>
        <dbReference type="EMBL" id="KAE9219797.1"/>
    </source>
</evidence>
<dbReference type="EMBL" id="QXFX01000568">
    <property type="protein sequence ID" value="KAE9111115.1"/>
    <property type="molecule type" value="Genomic_DNA"/>
</dbReference>
<evidence type="ECO:0000313" key="2">
    <source>
        <dbReference type="EMBL" id="KAE9014851.1"/>
    </source>
</evidence>
<dbReference type="Proteomes" id="UP000460718">
    <property type="component" value="Unassembled WGS sequence"/>
</dbReference>
<dbReference type="OrthoDB" id="119554at2759"/>
<evidence type="ECO:0000313" key="13">
    <source>
        <dbReference type="Proteomes" id="UP000440367"/>
    </source>
</evidence>
<proteinExistence type="predicted"/>
<evidence type="ECO:0000313" key="15">
    <source>
        <dbReference type="Proteomes" id="UP000441208"/>
    </source>
</evidence>
<evidence type="ECO:0000313" key="14">
    <source>
        <dbReference type="Proteomes" id="UP000440732"/>
    </source>
</evidence>
<dbReference type="EMBL" id="QXFW01000358">
    <property type="protein sequence ID" value="KAE9014851.1"/>
    <property type="molecule type" value="Genomic_DNA"/>
</dbReference>
<evidence type="ECO:0000313" key="3">
    <source>
        <dbReference type="EMBL" id="KAE9111115.1"/>
    </source>
</evidence>
<evidence type="ECO:0000313" key="8">
    <source>
        <dbReference type="EMBL" id="KAE9232019.1"/>
    </source>
</evidence>
<evidence type="ECO:0000313" key="6">
    <source>
        <dbReference type="EMBL" id="KAE9216642.1"/>
    </source>
</evidence>
<comment type="caution">
    <text evidence="1">The sequence shown here is derived from an EMBL/GenBank/DDBJ whole genome shotgun (WGS) entry which is preliminary data.</text>
</comment>
<dbReference type="EMBL" id="QXFZ01000556">
    <property type="protein sequence ID" value="KAE9112114.1"/>
    <property type="molecule type" value="Genomic_DNA"/>
</dbReference>